<organism evidence="1">
    <name type="scientific">Bradyrhizobium septentrionale</name>
    <dbReference type="NCBI Taxonomy" id="1404411"/>
    <lineage>
        <taxon>Bacteria</taxon>
        <taxon>Pseudomonadati</taxon>
        <taxon>Pseudomonadota</taxon>
        <taxon>Alphaproteobacteria</taxon>
        <taxon>Hyphomicrobiales</taxon>
        <taxon>Nitrobacteraceae</taxon>
        <taxon>Bradyrhizobium</taxon>
    </lineage>
</organism>
<name>A0A973W634_9BRAD</name>
<reference evidence="1" key="1">
    <citation type="submission" date="2020-06" db="EMBL/GenBank/DDBJ databases">
        <title>Whole Genome Sequence of Bradyrhizobium sp. Strain 1S1.</title>
        <authorList>
            <person name="Bromfield E.S.P."/>
            <person name="Cloutier S."/>
        </authorList>
    </citation>
    <scope>NUCLEOTIDE SEQUENCE [LARGE SCALE GENOMIC DNA]</scope>
    <source>
        <strain evidence="1">1S1</strain>
    </source>
</reference>
<dbReference type="EMBL" id="JAAOLE020000001">
    <property type="protein sequence ID" value="NVI48308.1"/>
    <property type="molecule type" value="Genomic_DNA"/>
</dbReference>
<dbReference type="AlphaFoldDB" id="A0A973W634"/>
<sequence>MRPNYFTAKVRQFHELERRFYADLLRAARYDLVIEVGCSCYRLIGVKSDASDYLGIDINPARTRRLKSGKGAVIRCEADKFFKRTRLISKIRSRYDGKVLCILPFNFLGTMDAPMEFLTRVCQAPFDLALSLFATNEAATLARCEYYDLCGIGIESVERTDDYVRLNCSNGFRAFAFEPLFLQNRIAACGFRLSGAQYSHVCNFLHFRKSNIG</sequence>
<comment type="caution">
    <text evidence="1">The sequence shown here is derived from an EMBL/GenBank/DDBJ whole genome shotgun (WGS) entry which is preliminary data.</text>
</comment>
<gene>
    <name evidence="1" type="ORF">HAP48_036640</name>
</gene>
<proteinExistence type="predicted"/>
<accession>A0A973W634</accession>
<evidence type="ECO:0000313" key="1">
    <source>
        <dbReference type="EMBL" id="NVI48308.1"/>
    </source>
</evidence>
<protein>
    <submittedName>
        <fullName evidence="1">Uncharacterized protein</fullName>
    </submittedName>
</protein>